<comment type="caution">
    <text evidence="2">The sequence shown here is derived from an EMBL/GenBank/DDBJ whole genome shotgun (WGS) entry which is preliminary data.</text>
</comment>
<gene>
    <name evidence="2" type="ORF">ABR189_01630</name>
</gene>
<dbReference type="Gene3D" id="3.40.630.30">
    <property type="match status" value="1"/>
</dbReference>
<dbReference type="EMBL" id="JBEXAC010000001">
    <property type="protein sequence ID" value="MET6996044.1"/>
    <property type="molecule type" value="Genomic_DNA"/>
</dbReference>
<dbReference type="Pfam" id="PF13302">
    <property type="entry name" value="Acetyltransf_3"/>
    <property type="match status" value="1"/>
</dbReference>
<protein>
    <submittedName>
        <fullName evidence="2">GNAT family N-acetyltransferase</fullName>
    </submittedName>
</protein>
<dbReference type="InterPro" id="IPR051531">
    <property type="entry name" value="N-acetyltransferase"/>
</dbReference>
<dbReference type="PANTHER" id="PTHR43792:SF1">
    <property type="entry name" value="N-ACETYLTRANSFERASE DOMAIN-CONTAINING PROTEIN"/>
    <property type="match status" value="1"/>
</dbReference>
<dbReference type="RefSeq" id="WP_354658692.1">
    <property type="nucleotide sequence ID" value="NZ_JBEXAC010000001.1"/>
</dbReference>
<dbReference type="PROSITE" id="PS51186">
    <property type="entry name" value="GNAT"/>
    <property type="match status" value="1"/>
</dbReference>
<dbReference type="PANTHER" id="PTHR43792">
    <property type="entry name" value="GNAT FAMILY, PUTATIVE (AFU_ORTHOLOGUE AFUA_3G00765)-RELATED-RELATED"/>
    <property type="match status" value="1"/>
</dbReference>
<sequence>MEAIFYESAHLVLRQFNVNDASFVFKLLNSPTWIQFIGDRGIYHEDEALNYLIDSPLKSYEINGYGPCAVILKATGTPIGMCGLFKREYLEWPDLGFAFLPEYEGKGYAYESCMATLAYVREKYRFGGIYAITTEENVRCIRLLERCGFVQQAIISPSGGAERLLLFFSC</sequence>
<feature type="domain" description="N-acetyltransferase" evidence="1">
    <location>
        <begin position="11"/>
        <end position="170"/>
    </location>
</feature>
<organism evidence="2 3">
    <name type="scientific">Chitinophaga defluvii</name>
    <dbReference type="NCBI Taxonomy" id="3163343"/>
    <lineage>
        <taxon>Bacteria</taxon>
        <taxon>Pseudomonadati</taxon>
        <taxon>Bacteroidota</taxon>
        <taxon>Chitinophagia</taxon>
        <taxon>Chitinophagales</taxon>
        <taxon>Chitinophagaceae</taxon>
        <taxon>Chitinophaga</taxon>
    </lineage>
</organism>
<evidence type="ECO:0000259" key="1">
    <source>
        <dbReference type="PROSITE" id="PS51186"/>
    </source>
</evidence>
<keyword evidence="3" id="KW-1185">Reference proteome</keyword>
<dbReference type="InterPro" id="IPR000182">
    <property type="entry name" value="GNAT_dom"/>
</dbReference>
<dbReference type="SUPFAM" id="SSF55729">
    <property type="entry name" value="Acyl-CoA N-acyltransferases (Nat)"/>
    <property type="match status" value="1"/>
</dbReference>
<evidence type="ECO:0000313" key="3">
    <source>
        <dbReference type="Proteomes" id="UP001549749"/>
    </source>
</evidence>
<dbReference type="Proteomes" id="UP001549749">
    <property type="component" value="Unassembled WGS sequence"/>
</dbReference>
<reference evidence="2 3" key="1">
    <citation type="submission" date="2024-06" db="EMBL/GenBank/DDBJ databases">
        <title>Chitinophaga defluvii sp. nov., isolated from municipal sewage.</title>
        <authorList>
            <person name="Zhang L."/>
        </authorList>
    </citation>
    <scope>NUCLEOTIDE SEQUENCE [LARGE SCALE GENOMIC DNA]</scope>
    <source>
        <strain evidence="2 3">H8</strain>
    </source>
</reference>
<accession>A0ABV2SZ41</accession>
<name>A0ABV2SZ41_9BACT</name>
<evidence type="ECO:0000313" key="2">
    <source>
        <dbReference type="EMBL" id="MET6996044.1"/>
    </source>
</evidence>
<dbReference type="InterPro" id="IPR016181">
    <property type="entry name" value="Acyl_CoA_acyltransferase"/>
</dbReference>
<proteinExistence type="predicted"/>